<evidence type="ECO:0000256" key="3">
    <source>
        <dbReference type="ARBA" id="ARBA00023082"/>
    </source>
</evidence>
<evidence type="ECO:0000259" key="7">
    <source>
        <dbReference type="Pfam" id="PF04542"/>
    </source>
</evidence>
<dbReference type="GO" id="GO:0006352">
    <property type="term" value="P:DNA-templated transcription initiation"/>
    <property type="evidence" value="ECO:0007669"/>
    <property type="project" value="InterPro"/>
</dbReference>
<evidence type="ECO:0000256" key="5">
    <source>
        <dbReference type="ARBA" id="ARBA00023163"/>
    </source>
</evidence>
<feature type="domain" description="RNA polymerase sigma-70 region 2" evidence="7">
    <location>
        <begin position="10"/>
        <end position="76"/>
    </location>
</feature>
<accession>A0A5C1AKY4</accession>
<dbReference type="InterPro" id="IPR013324">
    <property type="entry name" value="RNA_pol_sigma_r3/r4-like"/>
</dbReference>
<evidence type="ECO:0000256" key="2">
    <source>
        <dbReference type="ARBA" id="ARBA00023015"/>
    </source>
</evidence>
<gene>
    <name evidence="8" type="ORF">PX52LOC_04552</name>
</gene>
<dbReference type="SUPFAM" id="SSF88659">
    <property type="entry name" value="Sigma3 and sigma4 domains of RNA polymerase sigma factors"/>
    <property type="match status" value="1"/>
</dbReference>
<dbReference type="PANTHER" id="PTHR43133:SF8">
    <property type="entry name" value="RNA POLYMERASE SIGMA FACTOR HI_1459-RELATED"/>
    <property type="match status" value="1"/>
</dbReference>
<dbReference type="Gene3D" id="1.10.10.10">
    <property type="entry name" value="Winged helix-like DNA-binding domain superfamily/Winged helix DNA-binding domain"/>
    <property type="match status" value="1"/>
</dbReference>
<dbReference type="KEGG" id="lrs:PX52LOC_04552"/>
<dbReference type="Gene3D" id="1.10.1740.10">
    <property type="match status" value="1"/>
</dbReference>
<dbReference type="NCBIfam" id="TIGR02937">
    <property type="entry name" value="sigma70-ECF"/>
    <property type="match status" value="1"/>
</dbReference>
<dbReference type="PANTHER" id="PTHR43133">
    <property type="entry name" value="RNA POLYMERASE ECF-TYPE SIGMA FACTO"/>
    <property type="match status" value="1"/>
</dbReference>
<dbReference type="OrthoDB" id="9784272at2"/>
<dbReference type="SUPFAM" id="SSF88946">
    <property type="entry name" value="Sigma2 domain of RNA polymerase sigma factors"/>
    <property type="match status" value="1"/>
</dbReference>
<feature type="compositionally biased region" description="Basic and acidic residues" evidence="6">
    <location>
        <begin position="86"/>
        <end position="101"/>
    </location>
</feature>
<keyword evidence="5" id="KW-0804">Transcription</keyword>
<keyword evidence="9" id="KW-1185">Reference proteome</keyword>
<dbReference type="InterPro" id="IPR036388">
    <property type="entry name" value="WH-like_DNA-bd_sf"/>
</dbReference>
<evidence type="ECO:0000313" key="9">
    <source>
        <dbReference type="Proteomes" id="UP000324974"/>
    </source>
</evidence>
<dbReference type="EMBL" id="CP042425">
    <property type="protein sequence ID" value="QEL17558.1"/>
    <property type="molecule type" value="Genomic_DNA"/>
</dbReference>
<proteinExistence type="inferred from homology"/>
<sequence length="167" mass="18753">MQTTLTPPQLAERVYPLVRQFMFRRAPAALADDLSQEAVLTIMRYSHRYDAGKGAPTTWAVMVCRSVLSKSHRRRGTKTFGELVGDDGREFDPVDHRHDGGETGPSPAERNRLRELMARLDPADREFVHARFVLELSAVEIAAQKLMTAGQVAWRVGRIIRTARGLA</sequence>
<organism evidence="8 9">
    <name type="scientific">Limnoglobus roseus</name>
    <dbReference type="NCBI Taxonomy" id="2598579"/>
    <lineage>
        <taxon>Bacteria</taxon>
        <taxon>Pseudomonadati</taxon>
        <taxon>Planctomycetota</taxon>
        <taxon>Planctomycetia</taxon>
        <taxon>Gemmatales</taxon>
        <taxon>Gemmataceae</taxon>
        <taxon>Limnoglobus</taxon>
    </lineage>
</organism>
<keyword evidence="4" id="KW-0238">DNA-binding</keyword>
<reference evidence="9" key="1">
    <citation type="submission" date="2019-08" db="EMBL/GenBank/DDBJ databases">
        <title>Limnoglobus roseus gen. nov., sp. nov., a novel freshwater planctomycete with a giant genome from the family Gemmataceae.</title>
        <authorList>
            <person name="Kulichevskaya I.S."/>
            <person name="Naumoff D.G."/>
            <person name="Miroshnikov K."/>
            <person name="Ivanova A."/>
            <person name="Philippov D.A."/>
            <person name="Hakobyan A."/>
            <person name="Rijpstra I.C."/>
            <person name="Sinninghe Damste J.S."/>
            <person name="Liesack W."/>
            <person name="Dedysh S.N."/>
        </authorList>
    </citation>
    <scope>NUCLEOTIDE SEQUENCE [LARGE SCALE GENOMIC DNA]</scope>
    <source>
        <strain evidence="9">PX52</strain>
    </source>
</reference>
<dbReference type="InterPro" id="IPR007627">
    <property type="entry name" value="RNA_pol_sigma70_r2"/>
</dbReference>
<evidence type="ECO:0000313" key="8">
    <source>
        <dbReference type="EMBL" id="QEL17558.1"/>
    </source>
</evidence>
<evidence type="ECO:0000256" key="1">
    <source>
        <dbReference type="ARBA" id="ARBA00010641"/>
    </source>
</evidence>
<protein>
    <recommendedName>
        <fullName evidence="7">RNA polymerase sigma-70 region 2 domain-containing protein</fullName>
    </recommendedName>
</protein>
<evidence type="ECO:0000256" key="6">
    <source>
        <dbReference type="SAM" id="MobiDB-lite"/>
    </source>
</evidence>
<feature type="region of interest" description="Disordered" evidence="6">
    <location>
        <begin position="79"/>
        <end position="109"/>
    </location>
</feature>
<dbReference type="RefSeq" id="WP_149112150.1">
    <property type="nucleotide sequence ID" value="NZ_CP042425.1"/>
</dbReference>
<keyword evidence="3" id="KW-0731">Sigma factor</keyword>
<dbReference type="InterPro" id="IPR039425">
    <property type="entry name" value="RNA_pol_sigma-70-like"/>
</dbReference>
<dbReference type="InterPro" id="IPR013325">
    <property type="entry name" value="RNA_pol_sigma_r2"/>
</dbReference>
<name>A0A5C1AKY4_9BACT</name>
<dbReference type="AlphaFoldDB" id="A0A5C1AKY4"/>
<dbReference type="GO" id="GO:0003677">
    <property type="term" value="F:DNA binding"/>
    <property type="evidence" value="ECO:0007669"/>
    <property type="project" value="UniProtKB-KW"/>
</dbReference>
<dbReference type="Pfam" id="PF04542">
    <property type="entry name" value="Sigma70_r2"/>
    <property type="match status" value="1"/>
</dbReference>
<keyword evidence="2" id="KW-0805">Transcription regulation</keyword>
<dbReference type="GO" id="GO:0016987">
    <property type="term" value="F:sigma factor activity"/>
    <property type="evidence" value="ECO:0007669"/>
    <property type="project" value="UniProtKB-KW"/>
</dbReference>
<dbReference type="InterPro" id="IPR014284">
    <property type="entry name" value="RNA_pol_sigma-70_dom"/>
</dbReference>
<comment type="similarity">
    <text evidence="1">Belongs to the sigma-70 factor family. ECF subfamily.</text>
</comment>
<evidence type="ECO:0000256" key="4">
    <source>
        <dbReference type="ARBA" id="ARBA00023125"/>
    </source>
</evidence>
<dbReference type="Proteomes" id="UP000324974">
    <property type="component" value="Chromosome"/>
</dbReference>